<evidence type="ECO:0000313" key="1">
    <source>
        <dbReference type="EMBL" id="OGK49736.1"/>
    </source>
</evidence>
<gene>
    <name evidence="1" type="ORF">A3B50_03420</name>
</gene>
<accession>A0A1F7J2A4</accession>
<dbReference type="EMBL" id="MGAQ01000027">
    <property type="protein sequence ID" value="OGK49736.1"/>
    <property type="molecule type" value="Genomic_DNA"/>
</dbReference>
<proteinExistence type="predicted"/>
<evidence type="ECO:0000313" key="2">
    <source>
        <dbReference type="Proteomes" id="UP000178558"/>
    </source>
</evidence>
<sequence length="215" mass="24194">MALREDSPRTTHVEIGLNQYFPLFKDLPIVLAIPGMPLGHPPIGGKFSIYPNRVASPIRKAFTPFDHALTTSVRSEGVVVSELLAPLSEGDASVENAPDKLWVECILLPGKEQFRELKKTGLPDWLAEIHIQIEVVPMIDAQDRRNKIVGGRFESSAEVLNENYFHLAFNAFYPVRRGPIRGEEKHGLPIFLPDDEDKISTVQARFVRHPMLIPR</sequence>
<dbReference type="Proteomes" id="UP000178558">
    <property type="component" value="Unassembled WGS sequence"/>
</dbReference>
<name>A0A1F7J2A4_9BACT</name>
<reference evidence="1 2" key="1">
    <citation type="journal article" date="2016" name="Nat. Commun.">
        <title>Thousands of microbial genomes shed light on interconnected biogeochemical processes in an aquifer system.</title>
        <authorList>
            <person name="Anantharaman K."/>
            <person name="Brown C.T."/>
            <person name="Hug L.A."/>
            <person name="Sharon I."/>
            <person name="Castelle C.J."/>
            <person name="Probst A.J."/>
            <person name="Thomas B.C."/>
            <person name="Singh A."/>
            <person name="Wilkins M.J."/>
            <person name="Karaoz U."/>
            <person name="Brodie E.L."/>
            <person name="Williams K.H."/>
            <person name="Hubbard S.S."/>
            <person name="Banfield J.F."/>
        </authorList>
    </citation>
    <scope>NUCLEOTIDE SEQUENCE [LARGE SCALE GENOMIC DNA]</scope>
</reference>
<protein>
    <submittedName>
        <fullName evidence="1">Uncharacterized protein</fullName>
    </submittedName>
</protein>
<comment type="caution">
    <text evidence="1">The sequence shown here is derived from an EMBL/GenBank/DDBJ whole genome shotgun (WGS) entry which is preliminary data.</text>
</comment>
<dbReference type="AlphaFoldDB" id="A0A1F7J2A4"/>
<organism evidence="1 2">
    <name type="scientific">Candidatus Roizmanbacteria bacterium RIFCSPLOWO2_01_FULL_40_42</name>
    <dbReference type="NCBI Taxonomy" id="1802066"/>
    <lineage>
        <taxon>Bacteria</taxon>
        <taxon>Candidatus Roizmaniibacteriota</taxon>
    </lineage>
</organism>